<dbReference type="PANTHER" id="PTHR43081">
    <property type="entry name" value="ADENYLATE CYCLASE, TERMINAL-DIFFERENTIATION SPECIFIC-RELATED"/>
    <property type="match status" value="1"/>
</dbReference>
<organism evidence="2 3">
    <name type="scientific">Parasedimentitalea denitrificans</name>
    <dbReference type="NCBI Taxonomy" id="2211118"/>
    <lineage>
        <taxon>Bacteria</taxon>
        <taxon>Pseudomonadati</taxon>
        <taxon>Pseudomonadota</taxon>
        <taxon>Alphaproteobacteria</taxon>
        <taxon>Rhodobacterales</taxon>
        <taxon>Paracoccaceae</taxon>
        <taxon>Parasedimentitalea</taxon>
    </lineage>
</organism>
<dbReference type="Pfam" id="PF00211">
    <property type="entry name" value="Guanylate_cyc"/>
    <property type="match status" value="1"/>
</dbReference>
<reference evidence="2 3" key="1">
    <citation type="submission" date="2018-05" db="EMBL/GenBank/DDBJ databases">
        <authorList>
            <person name="Zhang Y.-J."/>
        </authorList>
    </citation>
    <scope>NUCLEOTIDE SEQUENCE [LARGE SCALE GENOMIC DNA]</scope>
    <source>
        <strain evidence="2 3">CY04</strain>
    </source>
</reference>
<evidence type="ECO:0000313" key="3">
    <source>
        <dbReference type="Proteomes" id="UP001429564"/>
    </source>
</evidence>
<accession>A0ABX0W4R7</accession>
<dbReference type="Gene3D" id="3.30.70.1230">
    <property type="entry name" value="Nucleotide cyclase"/>
    <property type="match status" value="1"/>
</dbReference>
<gene>
    <name evidence="2" type="ORF">DL239_02335</name>
</gene>
<dbReference type="InterPro" id="IPR029787">
    <property type="entry name" value="Nucleotide_cyclase"/>
</dbReference>
<dbReference type="CDD" id="cd07302">
    <property type="entry name" value="CHD"/>
    <property type="match status" value="1"/>
</dbReference>
<sequence length="265" mass="28494">MNDADKQTGHEELWKQVFGEGHPVLVKKQRRFLSWPNDPRCKLCYAPFAGFGGFFVRLSGTMPSDRNPHYCNKCDSFLQAFPGGAEVLMTVLILDIRGSVDLSGKISPKLYADTVNQMREITSEIIAANNGFILEFQGDSVVAVFPPGFTGQDHAEKGIATAREILKQSLKIVGTDQTLSVGIGVHTGSVYICTVTAAGGNMQGVGVFGQNVNLVARLSAAADAGQALVSIEAASEAKLDCDNENTAELELKGLESPQQVVRLDF</sequence>
<dbReference type="RefSeq" id="WP_167681829.1">
    <property type="nucleotide sequence ID" value="NZ_QHLQ01000001.1"/>
</dbReference>
<dbReference type="Proteomes" id="UP001429564">
    <property type="component" value="Unassembled WGS sequence"/>
</dbReference>
<evidence type="ECO:0000313" key="2">
    <source>
        <dbReference type="EMBL" id="NIZ59809.1"/>
    </source>
</evidence>
<dbReference type="PROSITE" id="PS50125">
    <property type="entry name" value="GUANYLATE_CYCLASE_2"/>
    <property type="match status" value="1"/>
</dbReference>
<evidence type="ECO:0000259" key="1">
    <source>
        <dbReference type="PROSITE" id="PS50125"/>
    </source>
</evidence>
<dbReference type="EMBL" id="QHLQ01000001">
    <property type="protein sequence ID" value="NIZ59809.1"/>
    <property type="molecule type" value="Genomic_DNA"/>
</dbReference>
<dbReference type="SMART" id="SM00044">
    <property type="entry name" value="CYCc"/>
    <property type="match status" value="1"/>
</dbReference>
<comment type="caution">
    <text evidence="2">The sequence shown here is derived from an EMBL/GenBank/DDBJ whole genome shotgun (WGS) entry which is preliminary data.</text>
</comment>
<dbReference type="InterPro" id="IPR001054">
    <property type="entry name" value="A/G_cyclase"/>
</dbReference>
<protein>
    <recommendedName>
        <fullName evidence="1">Guanylate cyclase domain-containing protein</fullName>
    </recommendedName>
</protein>
<dbReference type="SUPFAM" id="SSF55073">
    <property type="entry name" value="Nucleotide cyclase"/>
    <property type="match status" value="1"/>
</dbReference>
<keyword evidence="3" id="KW-1185">Reference proteome</keyword>
<proteinExistence type="predicted"/>
<dbReference type="PANTHER" id="PTHR43081:SF1">
    <property type="entry name" value="ADENYLATE CYCLASE, TERMINAL-DIFFERENTIATION SPECIFIC"/>
    <property type="match status" value="1"/>
</dbReference>
<dbReference type="InterPro" id="IPR050697">
    <property type="entry name" value="Adenylyl/Guanylyl_Cyclase_3/4"/>
</dbReference>
<feature type="domain" description="Guanylate cyclase" evidence="1">
    <location>
        <begin position="90"/>
        <end position="219"/>
    </location>
</feature>
<name>A0ABX0W4R7_9RHOB</name>